<keyword evidence="4 6" id="KW-1133">Transmembrane helix</keyword>
<comment type="caution">
    <text evidence="8">The sequence shown here is derived from an EMBL/GenBank/DDBJ whole genome shotgun (WGS) entry which is preliminary data.</text>
</comment>
<dbReference type="GO" id="GO:0008528">
    <property type="term" value="F:G protein-coupled peptide receptor activity"/>
    <property type="evidence" value="ECO:0007669"/>
    <property type="project" value="InterPro"/>
</dbReference>
<evidence type="ECO:0000313" key="8">
    <source>
        <dbReference type="EMBL" id="CAL4156122.1"/>
    </source>
</evidence>
<evidence type="ECO:0000256" key="1">
    <source>
        <dbReference type="ARBA" id="ARBA00004370"/>
    </source>
</evidence>
<dbReference type="Pfam" id="PF10324">
    <property type="entry name" value="7TM_GPCR_Srw"/>
    <property type="match status" value="1"/>
</dbReference>
<keyword evidence="3 6" id="KW-0812">Transmembrane</keyword>
<dbReference type="Gene3D" id="1.20.1070.10">
    <property type="entry name" value="Rhodopsin 7-helix transmembrane proteins"/>
    <property type="match status" value="1"/>
</dbReference>
<feature type="transmembrane region" description="Helical" evidence="6">
    <location>
        <begin position="230"/>
        <end position="253"/>
    </location>
</feature>
<feature type="transmembrane region" description="Helical" evidence="6">
    <location>
        <begin position="286"/>
        <end position="312"/>
    </location>
</feature>
<reference evidence="8 9" key="1">
    <citation type="submission" date="2024-05" db="EMBL/GenBank/DDBJ databases">
        <authorList>
            <person name="Wallberg A."/>
        </authorList>
    </citation>
    <scope>NUCLEOTIDE SEQUENCE [LARGE SCALE GENOMIC DNA]</scope>
</reference>
<dbReference type="EMBL" id="CAXKWB010041321">
    <property type="protein sequence ID" value="CAL4156122.1"/>
    <property type="molecule type" value="Genomic_DNA"/>
</dbReference>
<feature type="transmembrane region" description="Helical" evidence="6">
    <location>
        <begin position="80"/>
        <end position="103"/>
    </location>
</feature>
<gene>
    <name evidence="8" type="ORF">MNOR_LOCUS31673</name>
</gene>
<evidence type="ECO:0000256" key="2">
    <source>
        <dbReference type="ARBA" id="ARBA00010663"/>
    </source>
</evidence>
<dbReference type="PANTHER" id="PTHR47023:SF1">
    <property type="entry name" value="SEX PEPTIDE RECEPTOR"/>
    <property type="match status" value="1"/>
</dbReference>
<evidence type="ECO:0000259" key="7">
    <source>
        <dbReference type="PROSITE" id="PS50262"/>
    </source>
</evidence>
<evidence type="ECO:0000256" key="4">
    <source>
        <dbReference type="ARBA" id="ARBA00022989"/>
    </source>
</evidence>
<dbReference type="InterPro" id="IPR000276">
    <property type="entry name" value="GPCR_Rhodpsn"/>
</dbReference>
<feature type="non-terminal residue" evidence="8">
    <location>
        <position position="392"/>
    </location>
</feature>
<feature type="domain" description="G-protein coupled receptors family 1 profile" evidence="7">
    <location>
        <begin position="59"/>
        <end position="347"/>
    </location>
</feature>
<comment type="subcellular location">
    <subcellularLocation>
        <location evidence="1">Membrane</location>
    </subcellularLocation>
</comment>
<dbReference type="SUPFAM" id="SSF81321">
    <property type="entry name" value="Family A G protein-coupled receptor-like"/>
    <property type="match status" value="1"/>
</dbReference>
<dbReference type="Proteomes" id="UP001497623">
    <property type="component" value="Unassembled WGS sequence"/>
</dbReference>
<protein>
    <recommendedName>
        <fullName evidence="7">G-protein coupled receptors family 1 profile domain-containing protein</fullName>
    </recommendedName>
</protein>
<dbReference type="GO" id="GO:0016020">
    <property type="term" value="C:membrane"/>
    <property type="evidence" value="ECO:0007669"/>
    <property type="project" value="UniProtKB-SubCell"/>
</dbReference>
<dbReference type="InterPro" id="IPR017452">
    <property type="entry name" value="GPCR_Rhodpsn_7TM"/>
</dbReference>
<evidence type="ECO:0000256" key="3">
    <source>
        <dbReference type="ARBA" id="ARBA00022692"/>
    </source>
</evidence>
<dbReference type="PROSITE" id="PS50262">
    <property type="entry name" value="G_PROTEIN_RECEP_F1_2"/>
    <property type="match status" value="1"/>
</dbReference>
<feature type="transmembrane region" description="Helical" evidence="6">
    <location>
        <begin position="161"/>
        <end position="181"/>
    </location>
</feature>
<dbReference type="PRINTS" id="PR00237">
    <property type="entry name" value="GPCRRHODOPSN"/>
</dbReference>
<feature type="transmembrane region" description="Helical" evidence="6">
    <location>
        <begin position="130"/>
        <end position="149"/>
    </location>
</feature>
<keyword evidence="5 6" id="KW-0472">Membrane</keyword>
<comment type="similarity">
    <text evidence="2">Belongs to the G-protein coupled receptor 1 family.</text>
</comment>
<organism evidence="8 9">
    <name type="scientific">Meganyctiphanes norvegica</name>
    <name type="common">Northern krill</name>
    <name type="synonym">Thysanopoda norvegica</name>
    <dbReference type="NCBI Taxonomy" id="48144"/>
    <lineage>
        <taxon>Eukaryota</taxon>
        <taxon>Metazoa</taxon>
        <taxon>Ecdysozoa</taxon>
        <taxon>Arthropoda</taxon>
        <taxon>Crustacea</taxon>
        <taxon>Multicrustacea</taxon>
        <taxon>Malacostraca</taxon>
        <taxon>Eumalacostraca</taxon>
        <taxon>Eucarida</taxon>
        <taxon>Euphausiacea</taxon>
        <taxon>Euphausiidae</taxon>
        <taxon>Meganyctiphanes</taxon>
    </lineage>
</organism>
<dbReference type="CDD" id="cd14978">
    <property type="entry name" value="7tmA_FMRFamide_R-like"/>
    <property type="match status" value="1"/>
</dbReference>
<dbReference type="PANTHER" id="PTHR47023">
    <property type="entry name" value="SEX PEPTIDE RECEPTOR"/>
    <property type="match status" value="1"/>
</dbReference>
<dbReference type="AlphaFoldDB" id="A0AAV2S2X3"/>
<dbReference type="InterPro" id="IPR053071">
    <property type="entry name" value="GPCR1-related_rcpt"/>
</dbReference>
<evidence type="ECO:0000256" key="6">
    <source>
        <dbReference type="SAM" id="Phobius"/>
    </source>
</evidence>
<keyword evidence="9" id="KW-1185">Reference proteome</keyword>
<sequence>MEFRLDIEDYINETDYQWDGNNETVCHNLLIISRLYPPDLAVPLYGYAMPFLFVTTAITNLLVVAVLWQRHMRSPTNAILLAMALADTFTVCFPEPYFFYMYALNNYKEPLYPTAACYTWLFFHETIPNLFHTASIWLTVMLAGQRYIYVCHAPLARTWCTIFRVHVAIAVIFSLALFHQMPRFLDTVYDPVQVVWDEGEQAGHCVDACHVRYADWVQIVSLDIYYSIYFWFRVLFVHMGPCTILVVLNGLLFNAMRNAQKRRAQLLQENRKSECKKLRDSNSTTIMLICVIMVFLVTEIPLAIITLLHIIQTQWNIVIINYRLLYYYLIYSNSFIIFSYPVNFAIYCGMSRQFRETFRELFVRGSAFTRPPDGDSSRYSMVNGPRTCVTES</sequence>
<feature type="transmembrane region" description="Helical" evidence="6">
    <location>
        <begin position="44"/>
        <end position="68"/>
    </location>
</feature>
<feature type="transmembrane region" description="Helical" evidence="6">
    <location>
        <begin position="324"/>
        <end position="349"/>
    </location>
</feature>
<accession>A0AAV2S2X3</accession>
<evidence type="ECO:0000313" key="9">
    <source>
        <dbReference type="Proteomes" id="UP001497623"/>
    </source>
</evidence>
<evidence type="ECO:0000256" key="5">
    <source>
        <dbReference type="ARBA" id="ARBA00023136"/>
    </source>
</evidence>
<name>A0AAV2S2X3_MEGNR</name>
<dbReference type="InterPro" id="IPR019427">
    <property type="entry name" value="7TM_GPCR_serpentine_rcpt_Srw"/>
</dbReference>
<proteinExistence type="inferred from homology"/>